<dbReference type="PANTHER" id="PTHR23155">
    <property type="entry name" value="DISEASE RESISTANCE PROTEIN RP"/>
    <property type="match status" value="1"/>
</dbReference>
<gene>
    <name evidence="1" type="ORF">Dsin_013671</name>
</gene>
<keyword evidence="2" id="KW-1185">Reference proteome</keyword>
<dbReference type="EMBL" id="JANJYJ010000004">
    <property type="protein sequence ID" value="KAK3219701.1"/>
    <property type="molecule type" value="Genomic_DNA"/>
</dbReference>
<evidence type="ECO:0000313" key="2">
    <source>
        <dbReference type="Proteomes" id="UP001281410"/>
    </source>
</evidence>
<dbReference type="InterPro" id="IPR044974">
    <property type="entry name" value="Disease_R_plants"/>
</dbReference>
<dbReference type="Proteomes" id="UP001281410">
    <property type="component" value="Unassembled WGS sequence"/>
</dbReference>
<name>A0AAE0AKC5_9ROSI</name>
<evidence type="ECO:0000313" key="1">
    <source>
        <dbReference type="EMBL" id="KAK3219701.1"/>
    </source>
</evidence>
<protein>
    <submittedName>
        <fullName evidence="1">Uncharacterized protein</fullName>
    </submittedName>
</protein>
<accession>A0AAE0AKC5</accession>
<dbReference type="Gene3D" id="1.10.10.10">
    <property type="entry name" value="Winged helix-like DNA-binding domain superfamily/Winged helix DNA-binding domain"/>
    <property type="match status" value="1"/>
</dbReference>
<dbReference type="GO" id="GO:0098542">
    <property type="term" value="P:defense response to other organism"/>
    <property type="evidence" value="ECO:0007669"/>
    <property type="project" value="TreeGrafter"/>
</dbReference>
<dbReference type="AlphaFoldDB" id="A0AAE0AKC5"/>
<sequence>MRYQNFLNLLQESGMVYLLLSLIIVARAMANWRTPEEWQCEIQVLLRYRLEIPGMEDLVFHKLKSSFDSLGDDTLKTCFLYCSIFPEDHNIIKDELIEYIIGRLKLACLLEIIIYMHDVIRDRKLSMSCVCRQAIQPPVNFQGSQGNINLEPFFAEKIRWSS</sequence>
<organism evidence="1 2">
    <name type="scientific">Dipteronia sinensis</name>
    <dbReference type="NCBI Taxonomy" id="43782"/>
    <lineage>
        <taxon>Eukaryota</taxon>
        <taxon>Viridiplantae</taxon>
        <taxon>Streptophyta</taxon>
        <taxon>Embryophyta</taxon>
        <taxon>Tracheophyta</taxon>
        <taxon>Spermatophyta</taxon>
        <taxon>Magnoliopsida</taxon>
        <taxon>eudicotyledons</taxon>
        <taxon>Gunneridae</taxon>
        <taxon>Pentapetalae</taxon>
        <taxon>rosids</taxon>
        <taxon>malvids</taxon>
        <taxon>Sapindales</taxon>
        <taxon>Sapindaceae</taxon>
        <taxon>Hippocastanoideae</taxon>
        <taxon>Acereae</taxon>
        <taxon>Dipteronia</taxon>
    </lineage>
</organism>
<dbReference type="InterPro" id="IPR036388">
    <property type="entry name" value="WH-like_DNA-bd_sf"/>
</dbReference>
<proteinExistence type="predicted"/>
<comment type="caution">
    <text evidence="1">The sequence shown here is derived from an EMBL/GenBank/DDBJ whole genome shotgun (WGS) entry which is preliminary data.</text>
</comment>
<reference evidence="1" key="1">
    <citation type="journal article" date="2023" name="Plant J.">
        <title>Genome sequences and population genomics provide insights into the demographic history, inbreeding, and mutation load of two 'living fossil' tree species of Dipteronia.</title>
        <authorList>
            <person name="Feng Y."/>
            <person name="Comes H.P."/>
            <person name="Chen J."/>
            <person name="Zhu S."/>
            <person name="Lu R."/>
            <person name="Zhang X."/>
            <person name="Li P."/>
            <person name="Qiu J."/>
            <person name="Olsen K.M."/>
            <person name="Qiu Y."/>
        </authorList>
    </citation>
    <scope>NUCLEOTIDE SEQUENCE</scope>
    <source>
        <strain evidence="1">NBL</strain>
    </source>
</reference>
<dbReference type="PANTHER" id="PTHR23155:SF1044">
    <property type="entry name" value="DISEASE RESISTANCE PROTEIN RPS2"/>
    <property type="match status" value="1"/>
</dbReference>